<feature type="region of interest" description="Disordered" evidence="1">
    <location>
        <begin position="171"/>
        <end position="196"/>
    </location>
</feature>
<comment type="caution">
    <text evidence="2">The sequence shown here is derived from an EMBL/GenBank/DDBJ whole genome shotgun (WGS) entry which is preliminary data.</text>
</comment>
<reference evidence="2 3" key="3">
    <citation type="journal article" date="2015" name="Genome Announc.">
        <title>Draft Genome Sequence of the Archiascomycetous Yeast Saitoella complicata.</title>
        <authorList>
            <person name="Yamauchi K."/>
            <person name="Kondo S."/>
            <person name="Hamamoto M."/>
            <person name="Takahashi Y."/>
            <person name="Ogura Y."/>
            <person name="Hayashi T."/>
            <person name="Nishida H."/>
        </authorList>
    </citation>
    <scope>NUCLEOTIDE SEQUENCE [LARGE SCALE GENOMIC DNA]</scope>
    <source>
        <strain evidence="2 3">NRRL Y-17804</strain>
    </source>
</reference>
<feature type="compositionally biased region" description="Polar residues" evidence="1">
    <location>
        <begin position="57"/>
        <end position="66"/>
    </location>
</feature>
<dbReference type="Proteomes" id="UP000033140">
    <property type="component" value="Unassembled WGS sequence"/>
</dbReference>
<proteinExistence type="predicted"/>
<dbReference type="EMBL" id="BACD03000027">
    <property type="protein sequence ID" value="GAO49948.1"/>
    <property type="molecule type" value="Genomic_DNA"/>
</dbReference>
<keyword evidence="3" id="KW-1185">Reference proteome</keyword>
<feature type="compositionally biased region" description="Basic and acidic residues" evidence="1">
    <location>
        <begin position="45"/>
        <end position="56"/>
    </location>
</feature>
<name>A0A0E9NJH1_SAICN</name>
<evidence type="ECO:0000256" key="1">
    <source>
        <dbReference type="SAM" id="MobiDB-lite"/>
    </source>
</evidence>
<dbReference type="AlphaFoldDB" id="A0A0E9NJH1"/>
<organism evidence="2 3">
    <name type="scientific">Saitoella complicata (strain BCRC 22490 / CBS 7301 / JCM 7358 / NBRC 10748 / NRRL Y-17804)</name>
    <dbReference type="NCBI Taxonomy" id="698492"/>
    <lineage>
        <taxon>Eukaryota</taxon>
        <taxon>Fungi</taxon>
        <taxon>Dikarya</taxon>
        <taxon>Ascomycota</taxon>
        <taxon>Taphrinomycotina</taxon>
        <taxon>Taphrinomycotina incertae sedis</taxon>
        <taxon>Saitoella</taxon>
    </lineage>
</organism>
<evidence type="ECO:0000313" key="3">
    <source>
        <dbReference type="Proteomes" id="UP000033140"/>
    </source>
</evidence>
<feature type="region of interest" description="Disordered" evidence="1">
    <location>
        <begin position="38"/>
        <end position="72"/>
    </location>
</feature>
<accession>A0A0E9NJH1</accession>
<evidence type="ECO:0000313" key="2">
    <source>
        <dbReference type="EMBL" id="GAO49948.1"/>
    </source>
</evidence>
<reference evidence="2 3" key="2">
    <citation type="journal article" date="2014" name="J. Gen. Appl. Microbiol.">
        <title>The early diverging ascomycetous budding yeast Saitoella complicata has three histone deacetylases belonging to the Clr6, Hos2, and Rpd3 lineages.</title>
        <authorList>
            <person name="Nishida H."/>
            <person name="Matsumoto T."/>
            <person name="Kondo S."/>
            <person name="Hamamoto M."/>
            <person name="Yoshikawa H."/>
        </authorList>
    </citation>
    <scope>NUCLEOTIDE SEQUENCE [LARGE SCALE GENOMIC DNA]</scope>
    <source>
        <strain evidence="2 3">NRRL Y-17804</strain>
    </source>
</reference>
<sequence>MSYGRPRREDERMTAGDCWTGSAGDWTGGVHLHLLGFGCTPEPRGSTEDGEHDWSKPQKSNVQSGWETEDVKSDRQLFTRTRHSAQAFECSRSSRLGEAAIDKELCVTRPSPGLRRAADQPTIQLTVSYGANNAALPAAYKLPNITKRTRRLLATVCSPLRSSDRSVTWTDRHYEKARPYPRTSRTATATTTHTPQ</sequence>
<feature type="compositionally biased region" description="Low complexity" evidence="1">
    <location>
        <begin position="180"/>
        <end position="196"/>
    </location>
</feature>
<protein>
    <submittedName>
        <fullName evidence="2">Uncharacterized protein</fullName>
    </submittedName>
</protein>
<gene>
    <name evidence="2" type="ORF">G7K_4084-t1</name>
</gene>
<reference evidence="2 3" key="1">
    <citation type="journal article" date="2011" name="J. Gen. Appl. Microbiol.">
        <title>Draft genome sequencing of the enigmatic yeast Saitoella complicata.</title>
        <authorList>
            <person name="Nishida H."/>
            <person name="Hamamoto M."/>
            <person name="Sugiyama J."/>
        </authorList>
    </citation>
    <scope>NUCLEOTIDE SEQUENCE [LARGE SCALE GENOMIC DNA]</scope>
    <source>
        <strain evidence="2 3">NRRL Y-17804</strain>
    </source>
</reference>